<dbReference type="InterPro" id="IPR036081">
    <property type="entry name" value="Translin_sf"/>
</dbReference>
<evidence type="ECO:0000313" key="8">
    <source>
        <dbReference type="EMBL" id="KAG1570827.1"/>
    </source>
</evidence>
<evidence type="ECO:0000256" key="2">
    <source>
        <dbReference type="ARBA" id="ARBA00004496"/>
    </source>
</evidence>
<dbReference type="InterPro" id="IPR002848">
    <property type="entry name" value="Translin_fam"/>
</dbReference>
<dbReference type="Proteomes" id="UP000740926">
    <property type="component" value="Unassembled WGS sequence"/>
</dbReference>
<evidence type="ECO:0000256" key="6">
    <source>
        <dbReference type="ARBA" id="ARBA00023125"/>
    </source>
</evidence>
<dbReference type="InterPro" id="IPR016069">
    <property type="entry name" value="Translin_C"/>
</dbReference>
<dbReference type="GO" id="GO:0003723">
    <property type="term" value="F:RNA binding"/>
    <property type="evidence" value="ECO:0007669"/>
    <property type="project" value="UniProtKB-KW"/>
</dbReference>
<sequence length="196" mass="22662">MSSTQCQTKSNTRKSQRTCVAQEHIQVLAKLIPPHEFYRYNDLWSRTTQQAVYLVVFESYLENNGIVDNIIPKIESSLGVKVDIHNNLNEFHIQLEDILHAYISLVNELSRLAVNCVTVGDYDRPLLISKHVKDLSSGFQLLNLKNDAIRKRFDSIKYDVKKIEEVVYDITLRGLHNPNKRVLSDDDHQEVKNKKA</sequence>
<evidence type="ECO:0000256" key="7">
    <source>
        <dbReference type="ARBA" id="ARBA00023242"/>
    </source>
</evidence>
<keyword evidence="5" id="KW-0694">RNA-binding</keyword>
<dbReference type="GO" id="GO:0016070">
    <property type="term" value="P:RNA metabolic process"/>
    <property type="evidence" value="ECO:0007669"/>
    <property type="project" value="InterPro"/>
</dbReference>
<dbReference type="SUPFAM" id="SSF74784">
    <property type="entry name" value="Translin"/>
    <property type="match status" value="1"/>
</dbReference>
<dbReference type="InterPro" id="IPR033956">
    <property type="entry name" value="Translin"/>
</dbReference>
<dbReference type="GO" id="GO:0003697">
    <property type="term" value="F:single-stranded DNA binding"/>
    <property type="evidence" value="ECO:0007669"/>
    <property type="project" value="InterPro"/>
</dbReference>
<evidence type="ECO:0000256" key="3">
    <source>
        <dbReference type="ARBA" id="ARBA00005902"/>
    </source>
</evidence>
<accession>A0A9P7CQT9</accession>
<evidence type="ECO:0000256" key="1">
    <source>
        <dbReference type="ARBA" id="ARBA00004123"/>
    </source>
</evidence>
<comment type="subcellular location">
    <subcellularLocation>
        <location evidence="2">Cytoplasm</location>
    </subcellularLocation>
    <subcellularLocation>
        <location evidence="1">Nucleus</location>
    </subcellularLocation>
</comment>
<evidence type="ECO:0000313" key="9">
    <source>
        <dbReference type="Proteomes" id="UP000740926"/>
    </source>
</evidence>
<protein>
    <recommendedName>
        <fullName evidence="10">Translin</fullName>
    </recommendedName>
</protein>
<dbReference type="Gene3D" id="1.20.58.200">
    <property type="entry name" value="Translin, domain 2"/>
    <property type="match status" value="1"/>
</dbReference>
<dbReference type="EMBL" id="JAANIU010000663">
    <property type="protein sequence ID" value="KAG1570827.1"/>
    <property type="molecule type" value="Genomic_DNA"/>
</dbReference>
<dbReference type="CDD" id="cd14819">
    <property type="entry name" value="Translin"/>
    <property type="match status" value="1"/>
</dbReference>
<evidence type="ECO:0000256" key="4">
    <source>
        <dbReference type="ARBA" id="ARBA00022490"/>
    </source>
</evidence>
<dbReference type="Pfam" id="PF01997">
    <property type="entry name" value="Translin"/>
    <property type="match status" value="1"/>
</dbReference>
<keyword evidence="4" id="KW-0963">Cytoplasm</keyword>
<dbReference type="GO" id="GO:0005634">
    <property type="term" value="C:nucleus"/>
    <property type="evidence" value="ECO:0007669"/>
    <property type="project" value="UniProtKB-SubCell"/>
</dbReference>
<keyword evidence="6" id="KW-0238">DNA-binding</keyword>
<dbReference type="Gene3D" id="1.20.58.190">
    <property type="entry name" value="Translin, domain 1"/>
    <property type="match status" value="1"/>
</dbReference>
<gene>
    <name evidence="8" type="ORF">G6F50_005149</name>
</gene>
<dbReference type="GO" id="GO:0005737">
    <property type="term" value="C:cytoplasm"/>
    <property type="evidence" value="ECO:0007669"/>
    <property type="project" value="UniProtKB-SubCell"/>
</dbReference>
<comment type="caution">
    <text evidence="8">The sequence shown here is derived from an EMBL/GenBank/DDBJ whole genome shotgun (WGS) entry which is preliminary data.</text>
</comment>
<keyword evidence="9" id="KW-1185">Reference proteome</keyword>
<dbReference type="InterPro" id="IPR016068">
    <property type="entry name" value="Translin_N"/>
</dbReference>
<dbReference type="PANTHER" id="PTHR10741">
    <property type="entry name" value="TRANSLIN AND TRANSLIN ASSOCIATED PROTEIN X"/>
    <property type="match status" value="1"/>
</dbReference>
<reference evidence="8 9" key="1">
    <citation type="journal article" date="2020" name="Microb. Genom.">
        <title>Genetic diversity of clinical and environmental Mucorales isolates obtained from an investigation of mucormycosis cases among solid organ transplant recipients.</title>
        <authorList>
            <person name="Nguyen M.H."/>
            <person name="Kaul D."/>
            <person name="Muto C."/>
            <person name="Cheng S.J."/>
            <person name="Richter R.A."/>
            <person name="Bruno V.M."/>
            <person name="Liu G."/>
            <person name="Beyhan S."/>
            <person name="Sundermann A.J."/>
            <person name="Mounaud S."/>
            <person name="Pasculle A.W."/>
            <person name="Nierman W.C."/>
            <person name="Driscoll E."/>
            <person name="Cumbie R."/>
            <person name="Clancy C.J."/>
            <person name="Dupont C.L."/>
        </authorList>
    </citation>
    <scope>NUCLEOTIDE SEQUENCE [LARGE SCALE GENOMIC DNA]</scope>
    <source>
        <strain evidence="8 9">GL24</strain>
    </source>
</reference>
<keyword evidence="7" id="KW-0539">Nucleus</keyword>
<evidence type="ECO:0008006" key="10">
    <source>
        <dbReference type="Google" id="ProtNLM"/>
    </source>
</evidence>
<dbReference type="AlphaFoldDB" id="A0A9P7CQT9"/>
<comment type="similarity">
    <text evidence="3">Belongs to the translin family.</text>
</comment>
<name>A0A9P7CQT9_9FUNG</name>
<proteinExistence type="inferred from homology"/>
<organism evidence="8 9">
    <name type="scientific">Rhizopus delemar</name>
    <dbReference type="NCBI Taxonomy" id="936053"/>
    <lineage>
        <taxon>Eukaryota</taxon>
        <taxon>Fungi</taxon>
        <taxon>Fungi incertae sedis</taxon>
        <taxon>Mucoromycota</taxon>
        <taxon>Mucoromycotina</taxon>
        <taxon>Mucoromycetes</taxon>
        <taxon>Mucorales</taxon>
        <taxon>Mucorineae</taxon>
        <taxon>Rhizopodaceae</taxon>
        <taxon>Rhizopus</taxon>
    </lineage>
</organism>
<evidence type="ECO:0000256" key="5">
    <source>
        <dbReference type="ARBA" id="ARBA00022884"/>
    </source>
</evidence>
<dbReference type="FunFam" id="1.20.58.200:FF:000002">
    <property type="entry name" value="Putative translin"/>
    <property type="match status" value="1"/>
</dbReference>
<dbReference type="GO" id="GO:0043565">
    <property type="term" value="F:sequence-specific DNA binding"/>
    <property type="evidence" value="ECO:0007669"/>
    <property type="project" value="InterPro"/>
</dbReference>